<evidence type="ECO:0000256" key="7">
    <source>
        <dbReference type="ARBA" id="ARBA00038307"/>
    </source>
</evidence>
<dbReference type="PROSITE" id="PS50893">
    <property type="entry name" value="ABC_TRANSPORTER_2"/>
    <property type="match status" value="1"/>
</dbReference>
<dbReference type="OrthoDB" id="10909at2157"/>
<dbReference type="PANTHER" id="PTHR43117:SF4">
    <property type="entry name" value="OSMOPROTECTANT IMPORT ATP-BINDING PROTEIN OSMV"/>
    <property type="match status" value="1"/>
</dbReference>
<reference evidence="14 15" key="1">
    <citation type="journal article" date="2015" name="Genome Announc.">
        <title>Complete Genome Sequence of Methanosphaerula palustris E1-9CT, a Hydrogenotrophic Methanogen Isolated from a Minerotrophic Fen Peatland.</title>
        <authorList>
            <person name="Cadillo-Quiroz H."/>
            <person name="Browne P."/>
            <person name="Kyrpides N."/>
            <person name="Woyke T."/>
            <person name="Goodwin L."/>
            <person name="Detter C."/>
            <person name="Yavitt J.B."/>
            <person name="Zinder S.H."/>
        </authorList>
    </citation>
    <scope>NUCLEOTIDE SEQUENCE [LARGE SCALE GENOMIC DNA]</scope>
    <source>
        <strain evidence="15">ATCC BAA-1556 / DSM 19958 / E1-9c</strain>
    </source>
</reference>
<evidence type="ECO:0000256" key="5">
    <source>
        <dbReference type="ARBA" id="ARBA00022741"/>
    </source>
</evidence>
<dbReference type="SUPFAM" id="SSF54631">
    <property type="entry name" value="CBS-domain pair"/>
    <property type="match status" value="1"/>
</dbReference>
<accession>B8GHU5</accession>
<dbReference type="PROSITE" id="PS00211">
    <property type="entry name" value="ABC_TRANSPORTER_1"/>
    <property type="match status" value="1"/>
</dbReference>
<dbReference type="InterPro" id="IPR003593">
    <property type="entry name" value="AAA+_ATPase"/>
</dbReference>
<dbReference type="NCBIfam" id="TIGR01186">
    <property type="entry name" value="proV"/>
    <property type="match status" value="1"/>
</dbReference>
<dbReference type="GeneID" id="7269957"/>
<comment type="subunit">
    <text evidence="8">The complex is composed of two ATP-binding proteins (WtpC), two transmembrane proteins (WtpB) and a solute-binding protein (WtpA).</text>
</comment>
<dbReference type="InterPro" id="IPR005892">
    <property type="entry name" value="Gly-betaine_transp_ATP-bd"/>
</dbReference>
<dbReference type="InterPro" id="IPR017871">
    <property type="entry name" value="ABC_transporter-like_CS"/>
</dbReference>
<dbReference type="STRING" id="521011.Mpal_1352"/>
<dbReference type="GO" id="GO:0005886">
    <property type="term" value="C:plasma membrane"/>
    <property type="evidence" value="ECO:0007669"/>
    <property type="project" value="UniProtKB-SubCell"/>
</dbReference>
<dbReference type="PANTHER" id="PTHR43117">
    <property type="entry name" value="OSMOPROTECTANT IMPORT ATP-BINDING PROTEIN OSMV"/>
    <property type="match status" value="1"/>
</dbReference>
<dbReference type="SUPFAM" id="SSF52540">
    <property type="entry name" value="P-loop containing nucleoside triphosphate hydrolases"/>
    <property type="match status" value="1"/>
</dbReference>
<feature type="domain" description="ABC transporter" evidence="13">
    <location>
        <begin position="13"/>
        <end position="247"/>
    </location>
</feature>
<comment type="function">
    <text evidence="12">Part of the ABC transporter complex WtpABC involved in molybdate/tungstate import. Responsible for energy coupling to the transport system.</text>
</comment>
<dbReference type="GO" id="GO:1901238">
    <property type="term" value="F:ABC-type tungstate transporter activity"/>
    <property type="evidence" value="ECO:0007669"/>
    <property type="project" value="UniProtKB-EC"/>
</dbReference>
<dbReference type="InterPro" id="IPR027417">
    <property type="entry name" value="P-loop_NTPase"/>
</dbReference>
<evidence type="ECO:0000256" key="10">
    <source>
        <dbReference type="ARBA" id="ARBA00041133"/>
    </source>
</evidence>
<gene>
    <name evidence="14" type="ordered locus">Mpal_1352</name>
</gene>
<evidence type="ECO:0000256" key="6">
    <source>
        <dbReference type="ARBA" id="ARBA00022840"/>
    </source>
</evidence>
<dbReference type="InterPro" id="IPR003439">
    <property type="entry name" value="ABC_transporter-like_ATP-bd"/>
</dbReference>
<evidence type="ECO:0000256" key="11">
    <source>
        <dbReference type="ARBA" id="ARBA00047936"/>
    </source>
</evidence>
<keyword evidence="3" id="KW-0500">Molybdenum</keyword>
<evidence type="ECO:0000256" key="3">
    <source>
        <dbReference type="ARBA" id="ARBA00022505"/>
    </source>
</evidence>
<keyword evidence="6" id="KW-0067">ATP-binding</keyword>
<dbReference type="HOGENOM" id="CLU_000604_1_1_2"/>
<evidence type="ECO:0000256" key="1">
    <source>
        <dbReference type="ARBA" id="ARBA00004236"/>
    </source>
</evidence>
<protein>
    <recommendedName>
        <fullName evidence="10">Molybdate/tungstate import ATP-binding protein WtpC</fullName>
        <ecNumber evidence="9">7.3.2.6</ecNumber>
    </recommendedName>
</protein>
<evidence type="ECO:0000313" key="15">
    <source>
        <dbReference type="Proteomes" id="UP000002457"/>
    </source>
</evidence>
<dbReference type="AlphaFoldDB" id="B8GHU5"/>
<dbReference type="GO" id="GO:0016887">
    <property type="term" value="F:ATP hydrolysis activity"/>
    <property type="evidence" value="ECO:0007669"/>
    <property type="project" value="InterPro"/>
</dbReference>
<keyword evidence="2" id="KW-0813">Transport</keyword>
<dbReference type="Gene3D" id="3.40.50.300">
    <property type="entry name" value="P-loop containing nucleotide triphosphate hydrolases"/>
    <property type="match status" value="1"/>
</dbReference>
<dbReference type="SMART" id="SM00382">
    <property type="entry name" value="AAA"/>
    <property type="match status" value="1"/>
</dbReference>
<comment type="catalytic activity">
    <reaction evidence="11">
        <text>tungstate(in) + ATP + H2O = tungstate(out) + ADP + phosphate + H(+)</text>
        <dbReference type="Rhea" id="RHEA:35027"/>
        <dbReference type="ChEBI" id="CHEBI:15377"/>
        <dbReference type="ChEBI" id="CHEBI:15378"/>
        <dbReference type="ChEBI" id="CHEBI:30616"/>
        <dbReference type="ChEBI" id="CHEBI:43474"/>
        <dbReference type="ChEBI" id="CHEBI:46502"/>
        <dbReference type="ChEBI" id="CHEBI:456216"/>
        <dbReference type="EC" id="7.3.2.6"/>
    </reaction>
</comment>
<evidence type="ECO:0000313" key="14">
    <source>
        <dbReference type="EMBL" id="ACL16685.1"/>
    </source>
</evidence>
<dbReference type="GO" id="GO:0005524">
    <property type="term" value="F:ATP binding"/>
    <property type="evidence" value="ECO:0007669"/>
    <property type="project" value="UniProtKB-KW"/>
</dbReference>
<keyword evidence="15" id="KW-1185">Reference proteome</keyword>
<keyword evidence="4" id="KW-0677">Repeat</keyword>
<comment type="similarity">
    <text evidence="7">Belongs to the ABC transporter superfamily. Sulfate/tungstate importer (TC 3.A.1.6) family.</text>
</comment>
<dbReference type="RefSeq" id="WP_012618004.1">
    <property type="nucleotide sequence ID" value="NC_011832.1"/>
</dbReference>
<evidence type="ECO:0000256" key="12">
    <source>
        <dbReference type="ARBA" id="ARBA00057369"/>
    </source>
</evidence>
<dbReference type="InterPro" id="IPR046342">
    <property type="entry name" value="CBS_dom_sf"/>
</dbReference>
<dbReference type="GO" id="GO:0031460">
    <property type="term" value="P:glycine betaine transport"/>
    <property type="evidence" value="ECO:0007669"/>
    <property type="project" value="InterPro"/>
</dbReference>
<proteinExistence type="inferred from homology"/>
<evidence type="ECO:0000256" key="2">
    <source>
        <dbReference type="ARBA" id="ARBA00022448"/>
    </source>
</evidence>
<evidence type="ECO:0000256" key="9">
    <source>
        <dbReference type="ARBA" id="ARBA00039025"/>
    </source>
</evidence>
<dbReference type="KEGG" id="mpl:Mpal_1352"/>
<evidence type="ECO:0000259" key="13">
    <source>
        <dbReference type="PROSITE" id="PS50893"/>
    </source>
</evidence>
<organism evidence="14 15">
    <name type="scientific">Methanosphaerula palustris (strain ATCC BAA-1556 / DSM 19958 / E1-9c)</name>
    <dbReference type="NCBI Taxonomy" id="521011"/>
    <lineage>
        <taxon>Archaea</taxon>
        <taxon>Methanobacteriati</taxon>
        <taxon>Methanobacteriota</taxon>
        <taxon>Stenosarchaea group</taxon>
        <taxon>Methanomicrobia</taxon>
        <taxon>Methanomicrobiales</taxon>
        <taxon>Methanoregulaceae</taxon>
        <taxon>Methanosphaerula</taxon>
    </lineage>
</organism>
<dbReference type="EMBL" id="CP001338">
    <property type="protein sequence ID" value="ACL16685.1"/>
    <property type="molecule type" value="Genomic_DNA"/>
</dbReference>
<dbReference type="EC" id="7.3.2.6" evidence="9"/>
<evidence type="ECO:0000256" key="8">
    <source>
        <dbReference type="ARBA" id="ARBA00038781"/>
    </source>
</evidence>
<dbReference type="Pfam" id="PF00005">
    <property type="entry name" value="ABC_tran"/>
    <property type="match status" value="1"/>
</dbReference>
<dbReference type="eggNOG" id="arCOG00192">
    <property type="taxonomic scope" value="Archaea"/>
</dbReference>
<dbReference type="Proteomes" id="UP000002457">
    <property type="component" value="Chromosome"/>
</dbReference>
<keyword evidence="5" id="KW-0547">Nucleotide-binding</keyword>
<evidence type="ECO:0000256" key="4">
    <source>
        <dbReference type="ARBA" id="ARBA00022737"/>
    </source>
</evidence>
<comment type="subcellular location">
    <subcellularLocation>
        <location evidence="1">Cell membrane</location>
    </subcellularLocation>
</comment>
<name>B8GHU5_METPE</name>
<dbReference type="FunFam" id="3.40.50.300:FF:000425">
    <property type="entry name" value="Probable ABC transporter, ATP-binding subunit"/>
    <property type="match status" value="1"/>
</dbReference>
<sequence length="369" mass="40205">MQNNRPFERIDTIFLDRVTKRYGSVAAVENLSLEIDGGELICLIGGSGSGKTTTLRMCNRLIEPDSGRVLINGADLKTIDPVRLRRHTGYVIQSIGLFPHMTVGENIGLIPHREGWDEERVKKRVSELLRLVALPPETFLSRYPRELSGGQQQRVGLARALAMDPPLLLMDEPFGALDPLLRHQLQDEFLKIKQVIGRTILFVTHDLEEAFRLGDRVAVLDQGRLVQVGTPDELLFSPVNAAVANLFGSGAKYRHLDRLTVRDLMSRVLVLDGGVSAGNAAILLDQRQSSIAAIVSDGVAQGVIERDGLTAGEQAISTLATDVPMVAASDGAEATIRMLRDLAAPFALVMEHDHPVGILNPAEALLSLV</sequence>